<dbReference type="HOGENOM" id="CLU_108379_0_0_4"/>
<dbReference type="EMBL" id="CP009238">
    <property type="protein sequence ID" value="AIL33262.1"/>
    <property type="molecule type" value="Genomic_DNA"/>
</dbReference>
<reference evidence="2 3" key="1">
    <citation type="journal article" date="2014" name="BMC Genomics">
        <title>A genomic perspective on a new bacterial genus and species from the Alcaligenaceae family, Basilea psittacipulmonis.</title>
        <authorList>
            <person name="Whiteson K.L."/>
            <person name="Hernandez D."/>
            <person name="Lazarevic V."/>
            <person name="Gaia N."/>
            <person name="Farinelli L."/>
            <person name="Francois P."/>
            <person name="Pilo P."/>
            <person name="Frey J."/>
            <person name="Schrenzel J."/>
        </authorList>
    </citation>
    <scope>NUCLEOTIDE SEQUENCE [LARGE SCALE GENOMIC DNA]</scope>
    <source>
        <strain evidence="2 3">DSM 24701</strain>
    </source>
</reference>
<feature type="transmembrane region" description="Helical" evidence="1">
    <location>
        <begin position="7"/>
        <end position="24"/>
    </location>
</feature>
<evidence type="ECO:0008006" key="4">
    <source>
        <dbReference type="Google" id="ProtNLM"/>
    </source>
</evidence>
<keyword evidence="1" id="KW-0812">Transmembrane</keyword>
<evidence type="ECO:0000256" key="1">
    <source>
        <dbReference type="SAM" id="Phobius"/>
    </source>
</evidence>
<keyword evidence="1" id="KW-1133">Transmembrane helix</keyword>
<feature type="transmembrane region" description="Helical" evidence="1">
    <location>
        <begin position="125"/>
        <end position="142"/>
    </location>
</feature>
<accession>A0A077DIG8</accession>
<keyword evidence="1" id="KW-0472">Membrane</keyword>
<name>A0A077DIG8_9BURK</name>
<dbReference type="OrthoDB" id="8537043at2"/>
<feature type="transmembrane region" description="Helical" evidence="1">
    <location>
        <begin position="56"/>
        <end position="77"/>
    </location>
</feature>
<gene>
    <name evidence="2" type="ORF">IX83_08095</name>
</gene>
<dbReference type="KEGG" id="bpsi:IX83_08095"/>
<feature type="transmembrane region" description="Helical" evidence="1">
    <location>
        <begin position="148"/>
        <end position="170"/>
    </location>
</feature>
<evidence type="ECO:0000313" key="3">
    <source>
        <dbReference type="Proteomes" id="UP000028945"/>
    </source>
</evidence>
<feature type="transmembrane region" description="Helical" evidence="1">
    <location>
        <begin position="30"/>
        <end position="49"/>
    </location>
</feature>
<proteinExistence type="predicted"/>
<dbReference type="RefSeq" id="WP_038501105.1">
    <property type="nucleotide sequence ID" value="NZ_AFWK01000035.1"/>
</dbReference>
<dbReference type="Proteomes" id="UP000028945">
    <property type="component" value="Chromosome"/>
</dbReference>
<evidence type="ECO:0000313" key="2">
    <source>
        <dbReference type="EMBL" id="AIL33262.1"/>
    </source>
</evidence>
<dbReference type="eggNOG" id="COG4648">
    <property type="taxonomic scope" value="Bacteria"/>
</dbReference>
<dbReference type="AlphaFoldDB" id="A0A077DIG8"/>
<keyword evidence="3" id="KW-1185">Reference proteome</keyword>
<dbReference type="STRING" id="1072685.IX83_08095"/>
<sequence length="177" mass="20867">MKKIINGLLIIIMIAYPFILYFNHSPLTRRAFFLVLACLYLSKFIVALPEKPYRNLVLAGFFFLIFAFNLSALAYWYPIIISSLLLIIFAQSLWSEQTVIEKIARFRHPDLPPEAVHYTRQVTKVWIGFFLFNILITAILLHTHLTWWTLYTGVIAYILMGILFIGEWLYRKYIIKV</sequence>
<protein>
    <recommendedName>
        <fullName evidence="4">DNA gyrase subunit B</fullName>
    </recommendedName>
</protein>
<organism evidence="2 3">
    <name type="scientific">Basilea psittacipulmonis DSM 24701</name>
    <dbReference type="NCBI Taxonomy" id="1072685"/>
    <lineage>
        <taxon>Bacteria</taxon>
        <taxon>Pseudomonadati</taxon>
        <taxon>Pseudomonadota</taxon>
        <taxon>Betaproteobacteria</taxon>
        <taxon>Burkholderiales</taxon>
        <taxon>Alcaligenaceae</taxon>
        <taxon>Basilea</taxon>
    </lineage>
</organism>